<dbReference type="Gramene" id="Kaladp0068s0018.2.v1.1">
    <property type="protein sequence ID" value="Kaladp0068s0018.2.v1.1"/>
    <property type="gene ID" value="Kaladp0068s0018.v1.1"/>
</dbReference>
<feature type="compositionally biased region" description="Basic and acidic residues" evidence="1">
    <location>
        <begin position="127"/>
        <end position="136"/>
    </location>
</feature>
<dbReference type="AlphaFoldDB" id="A0A7N0UGS1"/>
<dbReference type="EnsemblPlants" id="Kaladp0068s0018.1.v1.1">
    <property type="protein sequence ID" value="Kaladp0068s0018.1.v1.1"/>
    <property type="gene ID" value="Kaladp0068s0018.v1.1"/>
</dbReference>
<evidence type="ECO:0000313" key="2">
    <source>
        <dbReference type="EnsemblPlants" id="Kaladp0068s0018.2.v1.1"/>
    </source>
</evidence>
<feature type="region of interest" description="Disordered" evidence="1">
    <location>
        <begin position="51"/>
        <end position="188"/>
    </location>
</feature>
<sequence length="188" mass="20505">MSSLSRPSIIRAWRCILSSRRFLWGISSATHRSLKGDSNFHFYNFGHGSGGGSTRGYGTGNDRFRSNDESSNAPAGNAGTNNNSSHNYAPGFKNFPSTGKIGRNHRPQSQNFGGGGRHKRVKGGRGGFEDGFRMPDFDPGGDQLKKIFESQMETGDPNGGLDLEEDGPIEGNFRDDDDTEAEEFYKSA</sequence>
<dbReference type="Gramene" id="Kaladp0068s0018.1.v1.1">
    <property type="protein sequence ID" value="Kaladp0068s0018.1.v1.1"/>
    <property type="gene ID" value="Kaladp0068s0018.v1.1"/>
</dbReference>
<dbReference type="Gramene" id="Kaladp0068s0018.3.v1.1">
    <property type="protein sequence ID" value="Kaladp0068s0018.3.v1.1"/>
    <property type="gene ID" value="Kaladp0068s0018.v1.1"/>
</dbReference>
<accession>A0A7N0UGS1</accession>
<dbReference type="EnsemblPlants" id="Kaladp0068s0018.4.v1.1">
    <property type="protein sequence ID" value="Kaladp0068s0018.4.v1.1"/>
    <property type="gene ID" value="Kaladp0068s0018.v1.1"/>
</dbReference>
<evidence type="ECO:0000256" key="1">
    <source>
        <dbReference type="SAM" id="MobiDB-lite"/>
    </source>
</evidence>
<feature type="compositionally biased region" description="Low complexity" evidence="1">
    <location>
        <begin position="70"/>
        <end position="87"/>
    </location>
</feature>
<dbReference type="EnsemblPlants" id="Kaladp0068s0018.2.v1.1">
    <property type="protein sequence ID" value="Kaladp0068s0018.2.v1.1"/>
    <property type="gene ID" value="Kaladp0068s0018.v1.1"/>
</dbReference>
<keyword evidence="3" id="KW-1185">Reference proteome</keyword>
<proteinExistence type="predicted"/>
<protein>
    <submittedName>
        <fullName evidence="2">Uncharacterized protein</fullName>
    </submittedName>
</protein>
<name>A0A7N0UGS1_KALFE</name>
<dbReference type="Proteomes" id="UP000594263">
    <property type="component" value="Unplaced"/>
</dbReference>
<dbReference type="Gramene" id="Kaladp0068s0018.5.v1.1">
    <property type="protein sequence ID" value="Kaladp0068s0018.5.v1.1"/>
    <property type="gene ID" value="Kaladp0068s0018.v1.1"/>
</dbReference>
<evidence type="ECO:0000313" key="3">
    <source>
        <dbReference type="Proteomes" id="UP000594263"/>
    </source>
</evidence>
<dbReference type="EnsemblPlants" id="Kaladp0068s0018.3.v1.1">
    <property type="protein sequence ID" value="Kaladp0068s0018.3.v1.1"/>
    <property type="gene ID" value="Kaladp0068s0018.v1.1"/>
</dbReference>
<organism evidence="2 3">
    <name type="scientific">Kalanchoe fedtschenkoi</name>
    <name type="common">Lavender scallops</name>
    <name type="synonym">South American air plant</name>
    <dbReference type="NCBI Taxonomy" id="63787"/>
    <lineage>
        <taxon>Eukaryota</taxon>
        <taxon>Viridiplantae</taxon>
        <taxon>Streptophyta</taxon>
        <taxon>Embryophyta</taxon>
        <taxon>Tracheophyta</taxon>
        <taxon>Spermatophyta</taxon>
        <taxon>Magnoliopsida</taxon>
        <taxon>eudicotyledons</taxon>
        <taxon>Gunneridae</taxon>
        <taxon>Pentapetalae</taxon>
        <taxon>Saxifragales</taxon>
        <taxon>Crassulaceae</taxon>
        <taxon>Kalanchoe</taxon>
    </lineage>
</organism>
<dbReference type="Gramene" id="Kaladp0068s0018.4.v1.1">
    <property type="protein sequence ID" value="Kaladp0068s0018.4.v1.1"/>
    <property type="gene ID" value="Kaladp0068s0018.v1.1"/>
</dbReference>
<reference evidence="2" key="1">
    <citation type="submission" date="2021-01" db="UniProtKB">
        <authorList>
            <consortium name="EnsemblPlants"/>
        </authorList>
    </citation>
    <scope>IDENTIFICATION</scope>
</reference>
<dbReference type="EnsemblPlants" id="Kaladp0068s0018.5.v1.1">
    <property type="protein sequence ID" value="Kaladp0068s0018.5.v1.1"/>
    <property type="gene ID" value="Kaladp0068s0018.v1.1"/>
</dbReference>